<evidence type="ECO:0000313" key="1">
    <source>
        <dbReference type="EMBL" id="KAK7486597.1"/>
    </source>
</evidence>
<organism evidence="1 2">
    <name type="scientific">Batillaria attramentaria</name>
    <dbReference type="NCBI Taxonomy" id="370345"/>
    <lineage>
        <taxon>Eukaryota</taxon>
        <taxon>Metazoa</taxon>
        <taxon>Spiralia</taxon>
        <taxon>Lophotrochozoa</taxon>
        <taxon>Mollusca</taxon>
        <taxon>Gastropoda</taxon>
        <taxon>Caenogastropoda</taxon>
        <taxon>Sorbeoconcha</taxon>
        <taxon>Cerithioidea</taxon>
        <taxon>Batillariidae</taxon>
        <taxon>Batillaria</taxon>
    </lineage>
</organism>
<sequence>MTVAFVHTICHKQSTVVSSQKNELVSKICSRNTPAIENRRPCVLHRDVLRDLPNRGRARVVVTVKLLFPVFYSDLHLHKIHVTSVRGTADACLVKLLMSS</sequence>
<dbReference type="AlphaFoldDB" id="A0ABD0KHR9"/>
<dbReference type="EMBL" id="JACVVK020000176">
    <property type="protein sequence ID" value="KAK7486597.1"/>
    <property type="molecule type" value="Genomic_DNA"/>
</dbReference>
<name>A0ABD0KHR9_9CAEN</name>
<comment type="caution">
    <text evidence="1">The sequence shown here is derived from an EMBL/GenBank/DDBJ whole genome shotgun (WGS) entry which is preliminary data.</text>
</comment>
<dbReference type="Proteomes" id="UP001519460">
    <property type="component" value="Unassembled WGS sequence"/>
</dbReference>
<accession>A0ABD0KHR9</accession>
<reference evidence="1 2" key="1">
    <citation type="journal article" date="2023" name="Sci. Data">
        <title>Genome assembly of the Korean intertidal mud-creeper Batillaria attramentaria.</title>
        <authorList>
            <person name="Patra A.K."/>
            <person name="Ho P.T."/>
            <person name="Jun S."/>
            <person name="Lee S.J."/>
            <person name="Kim Y."/>
            <person name="Won Y.J."/>
        </authorList>
    </citation>
    <scope>NUCLEOTIDE SEQUENCE [LARGE SCALE GENOMIC DNA]</scope>
    <source>
        <strain evidence="1">Wonlab-2016</strain>
    </source>
</reference>
<gene>
    <name evidence="1" type="ORF">BaRGS_00022122</name>
</gene>
<keyword evidence="2" id="KW-1185">Reference proteome</keyword>
<proteinExistence type="predicted"/>
<evidence type="ECO:0000313" key="2">
    <source>
        <dbReference type="Proteomes" id="UP001519460"/>
    </source>
</evidence>
<protein>
    <submittedName>
        <fullName evidence="1">Uncharacterized protein</fullName>
    </submittedName>
</protein>